<organism evidence="1 2">
    <name type="scientific">Arctium lappa</name>
    <name type="common">Greater burdock</name>
    <name type="synonym">Lappa major</name>
    <dbReference type="NCBI Taxonomy" id="4217"/>
    <lineage>
        <taxon>Eukaryota</taxon>
        <taxon>Viridiplantae</taxon>
        <taxon>Streptophyta</taxon>
        <taxon>Embryophyta</taxon>
        <taxon>Tracheophyta</taxon>
        <taxon>Spermatophyta</taxon>
        <taxon>Magnoliopsida</taxon>
        <taxon>eudicotyledons</taxon>
        <taxon>Gunneridae</taxon>
        <taxon>Pentapetalae</taxon>
        <taxon>asterids</taxon>
        <taxon>campanulids</taxon>
        <taxon>Asterales</taxon>
        <taxon>Asteraceae</taxon>
        <taxon>Carduoideae</taxon>
        <taxon>Cardueae</taxon>
        <taxon>Arctiinae</taxon>
        <taxon>Arctium</taxon>
    </lineage>
</organism>
<name>A0ACB8ZJT5_ARCLA</name>
<keyword evidence="2" id="KW-1185">Reference proteome</keyword>
<reference evidence="2" key="1">
    <citation type="journal article" date="2022" name="Mol. Ecol. Resour.">
        <title>The genomes of chicory, endive, great burdock and yacon provide insights into Asteraceae palaeo-polyploidization history and plant inulin production.</title>
        <authorList>
            <person name="Fan W."/>
            <person name="Wang S."/>
            <person name="Wang H."/>
            <person name="Wang A."/>
            <person name="Jiang F."/>
            <person name="Liu H."/>
            <person name="Zhao H."/>
            <person name="Xu D."/>
            <person name="Zhang Y."/>
        </authorList>
    </citation>
    <scope>NUCLEOTIDE SEQUENCE [LARGE SCALE GENOMIC DNA]</scope>
    <source>
        <strain evidence="2">cv. Niubang</strain>
    </source>
</reference>
<comment type="caution">
    <text evidence="1">The sequence shown here is derived from an EMBL/GenBank/DDBJ whole genome shotgun (WGS) entry which is preliminary data.</text>
</comment>
<evidence type="ECO:0000313" key="2">
    <source>
        <dbReference type="Proteomes" id="UP001055879"/>
    </source>
</evidence>
<proteinExistence type="predicted"/>
<accession>A0ACB8ZJT5</accession>
<dbReference type="EMBL" id="CM042056">
    <property type="protein sequence ID" value="KAI3698087.1"/>
    <property type="molecule type" value="Genomic_DNA"/>
</dbReference>
<protein>
    <submittedName>
        <fullName evidence="1">Uncharacterized protein</fullName>
    </submittedName>
</protein>
<dbReference type="Proteomes" id="UP001055879">
    <property type="component" value="Linkage Group LG10"/>
</dbReference>
<gene>
    <name evidence="1" type="ORF">L6452_31199</name>
</gene>
<evidence type="ECO:0000313" key="1">
    <source>
        <dbReference type="EMBL" id="KAI3698087.1"/>
    </source>
</evidence>
<sequence length="73" mass="8051">MMTRLPMLYNMFGSSYIENFAYLLFVVLVTRAACPASNYVAHVVCSTSICSLIGHMSSSTFCSFSCSPISNNY</sequence>
<reference evidence="1 2" key="2">
    <citation type="journal article" date="2022" name="Mol. Ecol. Resour.">
        <title>The genomes of chicory, endive, great burdock and yacon provide insights into Asteraceae paleo-polyploidization history and plant inulin production.</title>
        <authorList>
            <person name="Fan W."/>
            <person name="Wang S."/>
            <person name="Wang H."/>
            <person name="Wang A."/>
            <person name="Jiang F."/>
            <person name="Liu H."/>
            <person name="Zhao H."/>
            <person name="Xu D."/>
            <person name="Zhang Y."/>
        </authorList>
    </citation>
    <scope>NUCLEOTIDE SEQUENCE [LARGE SCALE GENOMIC DNA]</scope>
    <source>
        <strain evidence="2">cv. Niubang</strain>
    </source>
</reference>